<dbReference type="Pfam" id="PF02538">
    <property type="entry name" value="Hydantoinase_B"/>
    <property type="match status" value="1"/>
</dbReference>
<dbReference type="CDD" id="cd05121">
    <property type="entry name" value="ABC1_ADCK3-like"/>
    <property type="match status" value="1"/>
</dbReference>
<dbReference type="PANTHER" id="PTHR10566">
    <property type="entry name" value="CHAPERONE-ACTIVITY OF BC1 COMPLEX CABC1 -RELATED"/>
    <property type="match status" value="1"/>
</dbReference>
<accession>A0A521F3A5</accession>
<sequence>MTLDLQTGLNGAFADENDFGFNAEEQKLFDDFLTTNSGFVGPDSDILYDHRLGPRSAREERVLSGDIDLNLFQEIRARLTSVLDENFEIAEQTVAAPAAKVADLSTAYMTSIGDVALLANRGVAAFAVVMHYPVRHILKYWQNDPTVSIRPGDAFIMNDARFGGIHNPDQSMVMPHFVDGELVSWTVCAMHEGEIGARAPGGMGPSIESPYEEGFRGSPIKIAENYQLKSDLVTLLQNSVREKEVMLVDLRARLATCVRLAEEYDKAVADYGLDAVVGTMRHTMELVADETKRRIAELPRGTVRSQFYIDSTSRETAMLKVNFAITVTPDNRIVVDLRGSSPELHNRSINATIVTAKLGTMVPLMNFFWPDLPKSPAIIEHVEFVTDPKSLLDCSYDVPNSQNVSTGFKLITATELALTKLMFQVPQKHATIKAPWYNQPAGMMYGGTTQHGNEVGNVCADLNGMAGGARWNRDGEHSICANFAQMNDVGETEQTEEDLPIVMFSSKKFNRDLSTFGKYRGGAGYQTMHARYGKSTFGFQAITNGSRFPSTFGIFGGYGSPCYPITKIKGLNVFEALAEGTAGYDADVVDLLNKRPFKGASYETCAGALEFELAFEGELYVIHQGAAGAYGDCLEREPAAIIKDLREGLISDWTASHIYHIAYDPKTMLVDEAKTQEARRAERMARIKRGKTWDQFVADHVKPSPPVGLLYFGRWNDDPEIYGGMYKEMPGEFPREIMLPDPKMVYEAVLNRRVVSGVSTDDEIEYDPIAEEMKKPWTLSSFRKFLRVQGLLGWMLTKVAASGATSLLAKRGTRMGRWQDKIGKHLVSYLVACGPTFVKLGQVLSTRPDLLGVRVAEQLRNLQDNVPPMKHGLARQIIERSLGRKVEEIFDDFPDAPIASASVAQVHKARLKDGREVAVKVKRPNLEAGVTDDLKALGTMTGVLSAIVPGFKGMNPREMLSELGAAVRGQMDFRLEIDNNRRFARDFAEKDWLRLPDVYDAFSSGEVITMEFINGDKALDYVRKRGKHDPDLARNIYSMYFDMAFSNKFFHADLHSGNILIEGEGKAVLLDTGLAHEFPNYYIKRQLRAYLCVAAVDGWLQGDNYLGDRPWMADEKTKEALSHDLHKMYQRWDKNRAKGHTKDLTTLWLQIMMNLRKHRVPLDRELVMLMVGDITISGLVHEIDPEFDVVEYTRHELPRLIFRDGKLPLNDPFLLAASRRDLLREIRRTLGVDVDDSEYV</sequence>
<dbReference type="AlphaFoldDB" id="A0A521F3A5"/>
<dbReference type="EMBL" id="FXTO01000023">
    <property type="protein sequence ID" value="SMO90643.1"/>
    <property type="molecule type" value="Genomic_DNA"/>
</dbReference>
<protein>
    <submittedName>
        <fullName evidence="4">Predicted unusual protein kinase regulating ubiquinone biosynthesis, AarF/ABC1/UbiB family</fullName>
    </submittedName>
</protein>
<feature type="domain" description="Hydantoinase B/oxoprolinase" evidence="2">
    <location>
        <begin position="75"/>
        <end position="632"/>
    </location>
</feature>
<name>A0A521F3A5_9RHOB</name>
<feature type="domain" description="ABC1 atypical kinase-like" evidence="3">
    <location>
        <begin position="862"/>
        <end position="1088"/>
    </location>
</feature>
<comment type="similarity">
    <text evidence="1">Belongs to the protein kinase superfamily. ADCK protein kinase family.</text>
</comment>
<keyword evidence="5" id="KW-1185">Reference proteome</keyword>
<evidence type="ECO:0000313" key="4">
    <source>
        <dbReference type="EMBL" id="SMO90643.1"/>
    </source>
</evidence>
<dbReference type="InterPro" id="IPR050154">
    <property type="entry name" value="UbiB_kinase"/>
</dbReference>
<dbReference type="RefSeq" id="WP_142494256.1">
    <property type="nucleotide sequence ID" value="NZ_FXTO01000023.1"/>
</dbReference>
<dbReference type="Proteomes" id="UP000316030">
    <property type="component" value="Unassembled WGS sequence"/>
</dbReference>
<evidence type="ECO:0000256" key="1">
    <source>
        <dbReference type="ARBA" id="ARBA00009670"/>
    </source>
</evidence>
<organism evidence="4 5">
    <name type="scientific">Thalassovita litoralis</name>
    <dbReference type="NCBI Taxonomy" id="1010611"/>
    <lineage>
        <taxon>Bacteria</taxon>
        <taxon>Pseudomonadati</taxon>
        <taxon>Pseudomonadota</taxon>
        <taxon>Alphaproteobacteria</taxon>
        <taxon>Rhodobacterales</taxon>
        <taxon>Roseobacteraceae</taxon>
        <taxon>Thalassovita</taxon>
    </lineage>
</organism>
<dbReference type="PANTHER" id="PTHR10566:SF113">
    <property type="entry name" value="PROTEIN ACTIVITY OF BC1 COMPLEX KINASE 7, CHLOROPLASTIC"/>
    <property type="match status" value="1"/>
</dbReference>
<keyword evidence="4" id="KW-0418">Kinase</keyword>
<dbReference type="Gene3D" id="1.10.510.10">
    <property type="entry name" value="Transferase(Phosphotransferase) domain 1"/>
    <property type="match status" value="1"/>
</dbReference>
<keyword evidence="4" id="KW-0830">Ubiquinone</keyword>
<dbReference type="InterPro" id="IPR004147">
    <property type="entry name" value="ABC1_dom"/>
</dbReference>
<dbReference type="SUPFAM" id="SSF56112">
    <property type="entry name" value="Protein kinase-like (PK-like)"/>
    <property type="match status" value="1"/>
</dbReference>
<dbReference type="OrthoDB" id="9761586at2"/>
<evidence type="ECO:0000259" key="2">
    <source>
        <dbReference type="Pfam" id="PF02538"/>
    </source>
</evidence>
<keyword evidence="4" id="KW-0808">Transferase</keyword>
<dbReference type="InterPro" id="IPR011009">
    <property type="entry name" value="Kinase-like_dom_sf"/>
</dbReference>
<dbReference type="GO" id="GO:0016301">
    <property type="term" value="F:kinase activity"/>
    <property type="evidence" value="ECO:0007669"/>
    <property type="project" value="UniProtKB-KW"/>
</dbReference>
<dbReference type="InterPro" id="IPR003692">
    <property type="entry name" value="Hydantoinase_B"/>
</dbReference>
<evidence type="ECO:0000259" key="3">
    <source>
        <dbReference type="Pfam" id="PF03109"/>
    </source>
</evidence>
<proteinExistence type="inferred from homology"/>
<dbReference type="Pfam" id="PF03109">
    <property type="entry name" value="ABC1"/>
    <property type="match status" value="1"/>
</dbReference>
<gene>
    <name evidence="4" type="ORF">SAMN06265173_12329</name>
</gene>
<evidence type="ECO:0000313" key="5">
    <source>
        <dbReference type="Proteomes" id="UP000316030"/>
    </source>
</evidence>
<reference evidence="4 5" key="1">
    <citation type="submission" date="2017-05" db="EMBL/GenBank/DDBJ databases">
        <authorList>
            <person name="Varghese N."/>
            <person name="Submissions S."/>
        </authorList>
    </citation>
    <scope>NUCLEOTIDE SEQUENCE [LARGE SCALE GENOMIC DNA]</scope>
    <source>
        <strain evidence="4 5">DSM 29506</strain>
    </source>
</reference>